<dbReference type="EC" id="1.1.1.239" evidence="19"/>
<dbReference type="InterPro" id="IPR057326">
    <property type="entry name" value="KR_dom"/>
</dbReference>
<dbReference type="PRINTS" id="PR00081">
    <property type="entry name" value="GDHRDH"/>
</dbReference>
<dbReference type="GO" id="GO:0008210">
    <property type="term" value="P:estrogen metabolic process"/>
    <property type="evidence" value="ECO:0007669"/>
    <property type="project" value="UniProtKB-ARBA"/>
</dbReference>
<keyword evidence="6" id="KW-0597">Phosphoprotein</keyword>
<evidence type="ECO:0000256" key="7">
    <source>
        <dbReference type="ARBA" id="ARBA00022832"/>
    </source>
</evidence>
<dbReference type="EMBL" id="JARQZJ010000121">
    <property type="protein sequence ID" value="KAK9888169.1"/>
    <property type="molecule type" value="Genomic_DNA"/>
</dbReference>
<keyword evidence="10" id="KW-0443">Lipid metabolism</keyword>
<evidence type="ECO:0000313" key="28">
    <source>
        <dbReference type="Proteomes" id="UP001431783"/>
    </source>
</evidence>
<evidence type="ECO:0000256" key="22">
    <source>
        <dbReference type="ARBA" id="ARBA00081419"/>
    </source>
</evidence>
<keyword evidence="12" id="KW-0275">Fatty acid biosynthesis</keyword>
<evidence type="ECO:0000256" key="6">
    <source>
        <dbReference type="ARBA" id="ARBA00022553"/>
    </source>
</evidence>
<comment type="subunit">
    <text evidence="18">Heterotetramer with CBR4; contains two molecules of HSD17B8 and CBR4.</text>
</comment>
<dbReference type="InterPro" id="IPR002347">
    <property type="entry name" value="SDR_fam"/>
</dbReference>
<evidence type="ECO:0000256" key="16">
    <source>
        <dbReference type="ARBA" id="ARBA00050435"/>
    </source>
</evidence>
<keyword evidence="7" id="KW-0276">Fatty acid metabolism</keyword>
<evidence type="ECO:0000256" key="13">
    <source>
        <dbReference type="ARBA" id="ARBA00037929"/>
    </source>
</evidence>
<dbReference type="Pfam" id="PF13561">
    <property type="entry name" value="adh_short_C2"/>
    <property type="match status" value="1"/>
</dbReference>
<dbReference type="SMART" id="SM00822">
    <property type="entry name" value="PKS_KR"/>
    <property type="match status" value="1"/>
</dbReference>
<dbReference type="GO" id="GO:0048038">
    <property type="term" value="F:quinone binding"/>
    <property type="evidence" value="ECO:0007669"/>
    <property type="project" value="TreeGrafter"/>
</dbReference>
<evidence type="ECO:0000256" key="2">
    <source>
        <dbReference type="ARBA" id="ARBA00005194"/>
    </source>
</evidence>
<evidence type="ECO:0000256" key="18">
    <source>
        <dbReference type="ARBA" id="ARBA00065174"/>
    </source>
</evidence>
<dbReference type="Gene3D" id="3.40.50.720">
    <property type="entry name" value="NAD(P)-binding Rossmann-like Domain"/>
    <property type="match status" value="1"/>
</dbReference>
<dbReference type="PANTHER" id="PTHR42760">
    <property type="entry name" value="SHORT-CHAIN DEHYDROGENASES/REDUCTASES FAMILY MEMBER"/>
    <property type="match status" value="1"/>
</dbReference>
<evidence type="ECO:0000256" key="9">
    <source>
        <dbReference type="ARBA" id="ARBA00023027"/>
    </source>
</evidence>
<gene>
    <name evidence="27" type="ORF">WA026_000438</name>
</gene>
<sequence length="248" mass="26209">MSLIGRTAFVTGAGSGIGRATCQVLARDGANIIAADVNEANARKTIELIDKSESKNLSIAIDVSKSSNVKHVLDKVLETYKKPPSIIVNCAGITRDNFILKLSEENFQEVIDVNLKGTFLVLQAFANAIIEHQISPASIINIGSVSSKNGNMGQANYCASKAGVELLTKTAAKEFGKVGIRVNAVLPGFISTPMTAIVPEKVKAILLKQIPLARLGNPEEIAEVISFLASEKSSYINGASINVNGGMV</sequence>
<dbReference type="PRINTS" id="PR00080">
    <property type="entry name" value="SDRFAMILY"/>
</dbReference>
<evidence type="ECO:0000256" key="5">
    <source>
        <dbReference type="ARBA" id="ARBA00022516"/>
    </source>
</evidence>
<evidence type="ECO:0000256" key="14">
    <source>
        <dbReference type="ARBA" id="ARBA00049069"/>
    </source>
</evidence>
<evidence type="ECO:0000256" key="12">
    <source>
        <dbReference type="ARBA" id="ARBA00023160"/>
    </source>
</evidence>
<evidence type="ECO:0000256" key="25">
    <source>
        <dbReference type="ARBA" id="ARBA00083258"/>
    </source>
</evidence>
<name>A0AAW1UYH2_9CUCU</name>
<evidence type="ECO:0000256" key="11">
    <source>
        <dbReference type="ARBA" id="ARBA00023128"/>
    </source>
</evidence>
<dbReference type="PANTHER" id="PTHR42760:SF83">
    <property type="entry name" value="(3R)-3-HYDROXYACYL-COA DEHYDROGENASE"/>
    <property type="match status" value="1"/>
</dbReference>
<comment type="pathway">
    <text evidence="2">Lipid metabolism; fatty acid biosynthesis.</text>
</comment>
<evidence type="ECO:0000256" key="24">
    <source>
        <dbReference type="ARBA" id="ARBA00083097"/>
    </source>
</evidence>
<reference evidence="27 28" key="1">
    <citation type="submission" date="2023-03" db="EMBL/GenBank/DDBJ databases">
        <title>Genome insight into feeding habits of ladybird beetles.</title>
        <authorList>
            <person name="Li H.-S."/>
            <person name="Huang Y.-H."/>
            <person name="Pang H."/>
        </authorList>
    </citation>
    <scope>NUCLEOTIDE SEQUENCE [LARGE SCALE GENOMIC DNA]</scope>
    <source>
        <strain evidence="27">SYSU_2023b</strain>
        <tissue evidence="27">Whole body</tissue>
    </source>
</reference>
<keyword evidence="8" id="KW-0560">Oxidoreductase</keyword>
<evidence type="ECO:0000256" key="19">
    <source>
        <dbReference type="ARBA" id="ARBA00066822"/>
    </source>
</evidence>
<evidence type="ECO:0000256" key="10">
    <source>
        <dbReference type="ARBA" id="ARBA00023098"/>
    </source>
</evidence>
<dbReference type="FunFam" id="3.40.50.720:FF:000231">
    <property type="entry name" value="Estradiol 17-beta-dehydrogenase 8"/>
    <property type="match status" value="1"/>
</dbReference>
<evidence type="ECO:0000256" key="21">
    <source>
        <dbReference type="ARBA" id="ARBA00077835"/>
    </source>
</evidence>
<keyword evidence="11" id="KW-0496">Mitochondrion</keyword>
<comment type="catalytic activity">
    <reaction evidence="15">
        <text>testosterone + NAD(+) = androst-4-ene-3,17-dione + NADH + H(+)</text>
        <dbReference type="Rhea" id="RHEA:14929"/>
        <dbReference type="ChEBI" id="CHEBI:15378"/>
        <dbReference type="ChEBI" id="CHEBI:16422"/>
        <dbReference type="ChEBI" id="CHEBI:17347"/>
        <dbReference type="ChEBI" id="CHEBI:57540"/>
        <dbReference type="ChEBI" id="CHEBI:57945"/>
        <dbReference type="EC" id="1.1.1.239"/>
    </reaction>
    <physiologicalReaction direction="left-to-right" evidence="15">
        <dbReference type="Rhea" id="RHEA:14930"/>
    </physiologicalReaction>
</comment>
<comment type="catalytic activity">
    <reaction evidence="14">
        <text>17beta-estradiol + NAD(+) = estrone + NADH + H(+)</text>
        <dbReference type="Rhea" id="RHEA:24612"/>
        <dbReference type="ChEBI" id="CHEBI:15378"/>
        <dbReference type="ChEBI" id="CHEBI:16469"/>
        <dbReference type="ChEBI" id="CHEBI:17263"/>
        <dbReference type="ChEBI" id="CHEBI:57540"/>
        <dbReference type="ChEBI" id="CHEBI:57945"/>
        <dbReference type="EC" id="1.1.1.62"/>
    </reaction>
    <physiologicalReaction direction="left-to-right" evidence="14">
        <dbReference type="Rhea" id="RHEA:24613"/>
    </physiologicalReaction>
    <physiologicalReaction direction="right-to-left" evidence="14">
        <dbReference type="Rhea" id="RHEA:24614"/>
    </physiologicalReaction>
</comment>
<evidence type="ECO:0000256" key="3">
    <source>
        <dbReference type="ARBA" id="ARBA00006484"/>
    </source>
</evidence>
<keyword evidence="5" id="KW-0444">Lipid biosynthesis</keyword>
<dbReference type="GO" id="GO:0047035">
    <property type="term" value="F:testosterone dehydrogenase (NAD+) activity"/>
    <property type="evidence" value="ECO:0007669"/>
    <property type="project" value="UniProtKB-EC"/>
</dbReference>
<feature type="domain" description="Ketoreductase" evidence="26">
    <location>
        <begin position="6"/>
        <end position="193"/>
    </location>
</feature>
<evidence type="ECO:0000256" key="17">
    <source>
        <dbReference type="ARBA" id="ARBA00052680"/>
    </source>
</evidence>
<dbReference type="InterPro" id="IPR036291">
    <property type="entry name" value="NAD(P)-bd_dom_sf"/>
</dbReference>
<comment type="catalytic activity">
    <reaction evidence="17">
        <text>a (3R)-3-hydroxyacyl-CoA + NAD(+) = a 3-oxoacyl-CoA + NADH + H(+)</text>
        <dbReference type="Rhea" id="RHEA:32711"/>
        <dbReference type="ChEBI" id="CHEBI:15378"/>
        <dbReference type="ChEBI" id="CHEBI:57319"/>
        <dbReference type="ChEBI" id="CHEBI:57540"/>
        <dbReference type="ChEBI" id="CHEBI:57945"/>
        <dbReference type="ChEBI" id="CHEBI:90726"/>
        <dbReference type="EC" id="1.1.1.n12"/>
    </reaction>
    <physiologicalReaction direction="left-to-right" evidence="17">
        <dbReference type="Rhea" id="RHEA:32712"/>
    </physiologicalReaction>
</comment>
<evidence type="ECO:0000256" key="20">
    <source>
        <dbReference type="ARBA" id="ARBA00070911"/>
    </source>
</evidence>
<evidence type="ECO:0000256" key="15">
    <source>
        <dbReference type="ARBA" id="ARBA00050232"/>
    </source>
</evidence>
<dbReference type="GO" id="GO:0005759">
    <property type="term" value="C:mitochondrial matrix"/>
    <property type="evidence" value="ECO:0007669"/>
    <property type="project" value="UniProtKB-SubCell"/>
</dbReference>
<evidence type="ECO:0000256" key="8">
    <source>
        <dbReference type="ARBA" id="ARBA00023002"/>
    </source>
</evidence>
<dbReference type="GO" id="GO:0004303">
    <property type="term" value="F:estradiol 17-beta-dehydrogenase [NAD(P)+] activity"/>
    <property type="evidence" value="ECO:0007669"/>
    <property type="project" value="UniProtKB-EC"/>
</dbReference>
<evidence type="ECO:0000256" key="4">
    <source>
        <dbReference type="ARBA" id="ARBA00012456"/>
    </source>
</evidence>
<dbReference type="PROSITE" id="PS00061">
    <property type="entry name" value="ADH_SHORT"/>
    <property type="match status" value="1"/>
</dbReference>
<comment type="similarity">
    <text evidence="3">Belongs to the short-chain dehydrogenases/reductases (SDR) family.</text>
</comment>
<comment type="caution">
    <text evidence="27">The sequence shown here is derived from an EMBL/GenBank/DDBJ whole genome shotgun (WGS) entry which is preliminary data.</text>
</comment>
<dbReference type="EC" id="1.1.1.n12" evidence="4"/>
<keyword evidence="28" id="KW-1185">Reference proteome</keyword>
<dbReference type="AlphaFoldDB" id="A0AAW1UYH2"/>
<evidence type="ECO:0000259" key="26">
    <source>
        <dbReference type="SMART" id="SM00822"/>
    </source>
</evidence>
<evidence type="ECO:0000256" key="1">
    <source>
        <dbReference type="ARBA" id="ARBA00004305"/>
    </source>
</evidence>
<keyword evidence="9" id="KW-0520">NAD</keyword>
<evidence type="ECO:0000256" key="23">
    <source>
        <dbReference type="ARBA" id="ARBA00081936"/>
    </source>
</evidence>
<evidence type="ECO:0000313" key="27">
    <source>
        <dbReference type="EMBL" id="KAK9888169.1"/>
    </source>
</evidence>
<comment type="pathway">
    <text evidence="13">Steroid biosynthesis; estrogen biosynthesis.</text>
</comment>
<accession>A0AAW1UYH2</accession>
<proteinExistence type="inferred from homology"/>
<dbReference type="InterPro" id="IPR020904">
    <property type="entry name" value="Sc_DH/Rdtase_CS"/>
</dbReference>
<dbReference type="GO" id="GO:0006633">
    <property type="term" value="P:fatty acid biosynthetic process"/>
    <property type="evidence" value="ECO:0007669"/>
    <property type="project" value="UniProtKB-KW"/>
</dbReference>
<organism evidence="27 28">
    <name type="scientific">Henosepilachna vigintioctopunctata</name>
    <dbReference type="NCBI Taxonomy" id="420089"/>
    <lineage>
        <taxon>Eukaryota</taxon>
        <taxon>Metazoa</taxon>
        <taxon>Ecdysozoa</taxon>
        <taxon>Arthropoda</taxon>
        <taxon>Hexapoda</taxon>
        <taxon>Insecta</taxon>
        <taxon>Pterygota</taxon>
        <taxon>Neoptera</taxon>
        <taxon>Endopterygota</taxon>
        <taxon>Coleoptera</taxon>
        <taxon>Polyphaga</taxon>
        <taxon>Cucujiformia</taxon>
        <taxon>Coccinelloidea</taxon>
        <taxon>Coccinellidae</taxon>
        <taxon>Epilachninae</taxon>
        <taxon>Epilachnini</taxon>
        <taxon>Henosepilachna</taxon>
    </lineage>
</organism>
<dbReference type="Proteomes" id="UP001431783">
    <property type="component" value="Unassembled WGS sequence"/>
</dbReference>
<protein>
    <recommendedName>
        <fullName evidence="20">(3R)-3-hydroxyacyl-CoA dehydrogenase</fullName>
        <ecNumber evidence="19">1.1.1.239</ecNumber>
        <ecNumber evidence="4">1.1.1.n12</ecNumber>
    </recommendedName>
    <alternativeName>
        <fullName evidence="22">17-beta-hydroxysteroid dehydrogenase 8</fullName>
    </alternativeName>
    <alternativeName>
        <fullName evidence="21">3-ketoacyl-[acyl-carrier-protein] reductase alpha subunit</fullName>
    </alternativeName>
    <alternativeName>
        <fullName evidence="24">3-oxoacyl-[acyl-carrier-protein] reductase</fullName>
    </alternativeName>
    <alternativeName>
        <fullName evidence="25">Estradiol 17-beta-dehydrogenase 8</fullName>
    </alternativeName>
    <alternativeName>
        <fullName evidence="23">Testosterone 17-beta-dehydrogenase 8</fullName>
    </alternativeName>
</protein>
<comment type="subcellular location">
    <subcellularLocation>
        <location evidence="1">Mitochondrion matrix</location>
    </subcellularLocation>
</comment>
<dbReference type="SUPFAM" id="SSF51735">
    <property type="entry name" value="NAD(P)-binding Rossmann-fold domains"/>
    <property type="match status" value="1"/>
</dbReference>
<comment type="catalytic activity">
    <reaction evidence="16">
        <text>17beta-hydroxy-5alpha-androstan-3-one + NAD(+) = 5alpha-androstan-3,17-dione + NADH + H(+)</text>
        <dbReference type="Rhea" id="RHEA:41992"/>
        <dbReference type="ChEBI" id="CHEBI:15378"/>
        <dbReference type="ChEBI" id="CHEBI:15994"/>
        <dbReference type="ChEBI" id="CHEBI:16330"/>
        <dbReference type="ChEBI" id="CHEBI:57540"/>
        <dbReference type="ChEBI" id="CHEBI:57945"/>
    </reaction>
    <physiologicalReaction direction="left-to-right" evidence="16">
        <dbReference type="Rhea" id="RHEA:41993"/>
    </physiologicalReaction>
</comment>